<proteinExistence type="predicted"/>
<gene>
    <name evidence="8" type="ORF">NBG4_80045</name>
</gene>
<evidence type="ECO:0000256" key="1">
    <source>
        <dbReference type="ARBA" id="ARBA00022475"/>
    </source>
</evidence>
<dbReference type="Pfam" id="PF06305">
    <property type="entry name" value="LapA_dom"/>
    <property type="match status" value="1"/>
</dbReference>
<dbReference type="EMBL" id="OUUY01000130">
    <property type="protein sequence ID" value="SPQ01945.1"/>
    <property type="molecule type" value="Genomic_DNA"/>
</dbReference>
<evidence type="ECO:0000313" key="9">
    <source>
        <dbReference type="Proteomes" id="UP000245125"/>
    </source>
</evidence>
<feature type="transmembrane region" description="Helical" evidence="6">
    <location>
        <begin position="39"/>
        <end position="63"/>
    </location>
</feature>
<dbReference type="AlphaFoldDB" id="A0A2U3QKR2"/>
<keyword evidence="9" id="KW-1185">Reference proteome</keyword>
<name>A0A2U3QKR2_9BACT</name>
<evidence type="ECO:0000256" key="3">
    <source>
        <dbReference type="ARBA" id="ARBA00022989"/>
    </source>
</evidence>
<dbReference type="Proteomes" id="UP000245125">
    <property type="component" value="Unassembled WGS sequence"/>
</dbReference>
<reference evidence="9" key="1">
    <citation type="submission" date="2018-03" db="EMBL/GenBank/DDBJ databases">
        <authorList>
            <person name="Zecchin S."/>
        </authorList>
    </citation>
    <scope>NUCLEOTIDE SEQUENCE [LARGE SCALE GENOMIC DNA]</scope>
</reference>
<sequence>MKFFIILALLIAIAIVLFSLQNSAIVTVSFLSFHYEGSLALILIVVFTLGLLVGLLISVPSLLRKSLDLREQKKRVKQLEESITRSTAINPVGQEQTDK</sequence>
<dbReference type="PANTHER" id="PTHR41335">
    <property type="entry name" value="MEMBRANE PROTEIN-RELATED"/>
    <property type="match status" value="1"/>
</dbReference>
<evidence type="ECO:0000256" key="5">
    <source>
        <dbReference type="SAM" id="Coils"/>
    </source>
</evidence>
<evidence type="ECO:0000256" key="4">
    <source>
        <dbReference type="ARBA" id="ARBA00023136"/>
    </source>
</evidence>
<keyword evidence="3 6" id="KW-1133">Transmembrane helix</keyword>
<evidence type="ECO:0000256" key="6">
    <source>
        <dbReference type="SAM" id="Phobius"/>
    </source>
</evidence>
<protein>
    <recommendedName>
        <fullName evidence="7">Lipopolysaccharide assembly protein A domain-containing protein</fullName>
    </recommendedName>
</protein>
<evidence type="ECO:0000256" key="2">
    <source>
        <dbReference type="ARBA" id="ARBA00022692"/>
    </source>
</evidence>
<accession>A0A2U3QKR2</accession>
<feature type="domain" description="Lipopolysaccharide assembly protein A" evidence="7">
    <location>
        <begin position="21"/>
        <end position="83"/>
    </location>
</feature>
<keyword evidence="4 6" id="KW-0472">Membrane</keyword>
<feature type="coiled-coil region" evidence="5">
    <location>
        <begin position="62"/>
        <end position="89"/>
    </location>
</feature>
<keyword evidence="5" id="KW-0175">Coiled coil</keyword>
<evidence type="ECO:0000313" key="8">
    <source>
        <dbReference type="EMBL" id="SPQ01945.1"/>
    </source>
</evidence>
<dbReference type="GO" id="GO:0005886">
    <property type="term" value="C:plasma membrane"/>
    <property type="evidence" value="ECO:0007669"/>
    <property type="project" value="InterPro"/>
</dbReference>
<keyword evidence="2 6" id="KW-0812">Transmembrane</keyword>
<dbReference type="PANTHER" id="PTHR41335:SF1">
    <property type="entry name" value="MEMBRANE PROTEIN"/>
    <property type="match status" value="1"/>
</dbReference>
<dbReference type="InterPro" id="IPR010445">
    <property type="entry name" value="LapA_dom"/>
</dbReference>
<evidence type="ECO:0000259" key="7">
    <source>
        <dbReference type="Pfam" id="PF06305"/>
    </source>
</evidence>
<keyword evidence="1" id="KW-1003">Cell membrane</keyword>
<organism evidence="8 9">
    <name type="scientific">Candidatus Sulfobium mesophilum</name>
    <dbReference type="NCBI Taxonomy" id="2016548"/>
    <lineage>
        <taxon>Bacteria</taxon>
        <taxon>Pseudomonadati</taxon>
        <taxon>Nitrospirota</taxon>
        <taxon>Nitrospiria</taxon>
        <taxon>Nitrospirales</taxon>
        <taxon>Nitrospiraceae</taxon>
        <taxon>Candidatus Sulfobium</taxon>
    </lineage>
</organism>